<dbReference type="AlphaFoldDB" id="A0A0D0C6I3"/>
<evidence type="ECO:0000313" key="1">
    <source>
        <dbReference type="EMBL" id="KIK78712.1"/>
    </source>
</evidence>
<organism evidence="1 2">
    <name type="scientific">Paxillus rubicundulus Ve08.2h10</name>
    <dbReference type="NCBI Taxonomy" id="930991"/>
    <lineage>
        <taxon>Eukaryota</taxon>
        <taxon>Fungi</taxon>
        <taxon>Dikarya</taxon>
        <taxon>Basidiomycota</taxon>
        <taxon>Agaricomycotina</taxon>
        <taxon>Agaricomycetes</taxon>
        <taxon>Agaricomycetidae</taxon>
        <taxon>Boletales</taxon>
        <taxon>Paxilineae</taxon>
        <taxon>Paxillaceae</taxon>
        <taxon>Paxillus</taxon>
    </lineage>
</organism>
<dbReference type="HOGENOM" id="CLU_148818_0_0_1"/>
<dbReference type="InParanoid" id="A0A0D0C6I3"/>
<dbReference type="EMBL" id="KN826498">
    <property type="protein sequence ID" value="KIK78712.1"/>
    <property type="molecule type" value="Genomic_DNA"/>
</dbReference>
<sequence length="145" mass="15942">MAQNLMGISVKSVEVSRNVQNLNSGSAVVFQPFTSTLQVLTVVMNWAMHGKIYVAKCREANTTPNHLAIPPTVTIGDDGSVTTISTGATQGTLEGFVQPTMKWSKEGMLEHIVEFVVREDQSFTVVDQSAFQALLKYQHLQMKVK</sequence>
<reference evidence="2" key="2">
    <citation type="submission" date="2015-01" db="EMBL/GenBank/DDBJ databases">
        <title>Evolutionary Origins and Diversification of the Mycorrhizal Mutualists.</title>
        <authorList>
            <consortium name="DOE Joint Genome Institute"/>
            <consortium name="Mycorrhizal Genomics Consortium"/>
            <person name="Kohler A."/>
            <person name="Kuo A."/>
            <person name="Nagy L.G."/>
            <person name="Floudas D."/>
            <person name="Copeland A."/>
            <person name="Barry K.W."/>
            <person name="Cichocki N."/>
            <person name="Veneault-Fourrey C."/>
            <person name="LaButti K."/>
            <person name="Lindquist E.A."/>
            <person name="Lipzen A."/>
            <person name="Lundell T."/>
            <person name="Morin E."/>
            <person name="Murat C."/>
            <person name="Riley R."/>
            <person name="Ohm R."/>
            <person name="Sun H."/>
            <person name="Tunlid A."/>
            <person name="Henrissat B."/>
            <person name="Grigoriev I.V."/>
            <person name="Hibbett D.S."/>
            <person name="Martin F."/>
        </authorList>
    </citation>
    <scope>NUCLEOTIDE SEQUENCE [LARGE SCALE GENOMIC DNA]</scope>
    <source>
        <strain evidence="2">Ve08.2h10</strain>
    </source>
</reference>
<dbReference type="Proteomes" id="UP000054538">
    <property type="component" value="Unassembled WGS sequence"/>
</dbReference>
<proteinExistence type="predicted"/>
<name>A0A0D0C6I3_9AGAM</name>
<gene>
    <name evidence="1" type="ORF">PAXRUDRAFT_28559</name>
</gene>
<accession>A0A0D0C6I3</accession>
<keyword evidence="2" id="KW-1185">Reference proteome</keyword>
<protein>
    <submittedName>
        <fullName evidence="1">Uncharacterized protein</fullName>
    </submittedName>
</protein>
<dbReference type="OrthoDB" id="2612965at2759"/>
<evidence type="ECO:0000313" key="2">
    <source>
        <dbReference type="Proteomes" id="UP000054538"/>
    </source>
</evidence>
<reference evidence="1 2" key="1">
    <citation type="submission" date="2014-04" db="EMBL/GenBank/DDBJ databases">
        <authorList>
            <consortium name="DOE Joint Genome Institute"/>
            <person name="Kuo A."/>
            <person name="Kohler A."/>
            <person name="Jargeat P."/>
            <person name="Nagy L.G."/>
            <person name="Floudas D."/>
            <person name="Copeland A."/>
            <person name="Barry K.W."/>
            <person name="Cichocki N."/>
            <person name="Veneault-Fourrey C."/>
            <person name="LaButti K."/>
            <person name="Lindquist E.A."/>
            <person name="Lipzen A."/>
            <person name="Lundell T."/>
            <person name="Morin E."/>
            <person name="Murat C."/>
            <person name="Sun H."/>
            <person name="Tunlid A."/>
            <person name="Henrissat B."/>
            <person name="Grigoriev I.V."/>
            <person name="Hibbett D.S."/>
            <person name="Martin F."/>
            <person name="Nordberg H.P."/>
            <person name="Cantor M.N."/>
            <person name="Hua S.X."/>
        </authorList>
    </citation>
    <scope>NUCLEOTIDE SEQUENCE [LARGE SCALE GENOMIC DNA]</scope>
    <source>
        <strain evidence="1 2">Ve08.2h10</strain>
    </source>
</reference>